<dbReference type="EMBL" id="CP002780">
    <property type="protein sequence ID" value="AEG59474.1"/>
    <property type="molecule type" value="Genomic_DNA"/>
</dbReference>
<dbReference type="HOGENOM" id="CLU_1110586_0_0_9"/>
<dbReference type="eggNOG" id="ENOG50317MH">
    <property type="taxonomic scope" value="Bacteria"/>
</dbReference>
<protein>
    <recommendedName>
        <fullName evidence="1">AB hydrolase-1 domain-containing protein</fullName>
    </recommendedName>
</protein>
<dbReference type="InterPro" id="IPR029058">
    <property type="entry name" value="AB_hydrolase_fold"/>
</dbReference>
<sequence>MIIFIHGMGHNPSREYWSGWAKNLRPHLIEQGVQARDLCFDGIYYYDLVPQPGDGWKKLISLFSRDFFEEMKEDVWQNMTREELLRLTKRGPLDALIDLVVDHFGDIFCYLLDDKTYVAVNQRVYQTLEQTGRPVTLVAYSLGSMVAFCALQRNKQIHPRIKHFITVGSPVFWFRRWIRRRADLGQKPLPAPWTNLAGRLDIACPHLLSLNCRPDAQVECLLDQYNPIKGHLAYIHHPQGLKTLARAVAGKKE</sequence>
<keyword evidence="3" id="KW-1185">Reference proteome</keyword>
<evidence type="ECO:0000313" key="2">
    <source>
        <dbReference type="EMBL" id="AEG59474.1"/>
    </source>
</evidence>
<evidence type="ECO:0000313" key="3">
    <source>
        <dbReference type="Proteomes" id="UP000009234"/>
    </source>
</evidence>
<reference evidence="2 3" key="2">
    <citation type="journal article" date="2012" name="Stand. Genomic Sci.">
        <title>Complete genome sequence of the sulfate-reducing firmicute Desulfotomaculum ruminis type strain (DL(T)).</title>
        <authorList>
            <person name="Spring S."/>
            <person name="Visser M."/>
            <person name="Lu M."/>
            <person name="Copeland A."/>
            <person name="Lapidus A."/>
            <person name="Lucas S."/>
            <person name="Cheng J.F."/>
            <person name="Han C."/>
            <person name="Tapia R."/>
            <person name="Goodwin L.A."/>
            <person name="Pitluck S."/>
            <person name="Ivanova N."/>
            <person name="Land M."/>
            <person name="Hauser L."/>
            <person name="Larimer F."/>
            <person name="Rohde M."/>
            <person name="Goker M."/>
            <person name="Detter J.C."/>
            <person name="Kyrpides N.C."/>
            <person name="Woyke T."/>
            <person name="Schaap P.J."/>
            <person name="Plugge C.M."/>
            <person name="Muyzer G."/>
            <person name="Kuever J."/>
            <person name="Pereira I.A."/>
            <person name="Parshina S.N."/>
            <person name="Bernier-Latmani R."/>
            <person name="Stams A.J."/>
            <person name="Klenk H.P."/>
        </authorList>
    </citation>
    <scope>NUCLEOTIDE SEQUENCE [LARGE SCALE GENOMIC DNA]</scope>
    <source>
        <strain evidence="3">ATCC 23193 / DSM 2154 / NCIB 8452 / DL</strain>
    </source>
</reference>
<dbReference type="Gene3D" id="3.40.50.1820">
    <property type="entry name" value="alpha/beta hydrolase"/>
    <property type="match status" value="1"/>
</dbReference>
<dbReference type="InterPro" id="IPR000073">
    <property type="entry name" value="AB_hydrolase_1"/>
</dbReference>
<gene>
    <name evidence="2" type="ordered locus">Desru_1199</name>
</gene>
<feature type="domain" description="AB hydrolase-1" evidence="1">
    <location>
        <begin position="2"/>
        <end position="194"/>
    </location>
</feature>
<dbReference type="SUPFAM" id="SSF53474">
    <property type="entry name" value="alpha/beta-Hydrolases"/>
    <property type="match status" value="1"/>
</dbReference>
<dbReference type="Pfam" id="PF12697">
    <property type="entry name" value="Abhydrolase_6"/>
    <property type="match status" value="1"/>
</dbReference>
<dbReference type="Proteomes" id="UP000009234">
    <property type="component" value="Chromosome"/>
</dbReference>
<reference evidence="3" key="1">
    <citation type="submission" date="2011-05" db="EMBL/GenBank/DDBJ databases">
        <title>Complete sequence of Desulfotomaculum ruminis DSM 2154.</title>
        <authorList>
            <person name="Lucas S."/>
            <person name="Copeland A."/>
            <person name="Lapidus A."/>
            <person name="Cheng J.-F."/>
            <person name="Goodwin L."/>
            <person name="Pitluck S."/>
            <person name="Lu M."/>
            <person name="Detter J.C."/>
            <person name="Han C."/>
            <person name="Tapia R."/>
            <person name="Land M."/>
            <person name="Hauser L."/>
            <person name="Kyrpides N."/>
            <person name="Ivanova N."/>
            <person name="Mikhailova N."/>
            <person name="Pagani I."/>
            <person name="Stams A.J.M."/>
            <person name="Plugge C.M."/>
            <person name="Muyzer G."/>
            <person name="Kuever J."/>
            <person name="Parshina S.N."/>
            <person name="Ivanova A.E."/>
            <person name="Nazina T.N."/>
            <person name="Brambilla E."/>
            <person name="Spring S."/>
            <person name="Klenk H.-P."/>
            <person name="Woyke T."/>
        </authorList>
    </citation>
    <scope>NUCLEOTIDE SEQUENCE [LARGE SCALE GENOMIC DNA]</scope>
    <source>
        <strain evidence="3">ATCC 23193 / DSM 2154 / NCIB 8452 / DL</strain>
    </source>
</reference>
<dbReference type="STRING" id="696281.Desru_1199"/>
<dbReference type="AlphaFoldDB" id="F6DN16"/>
<accession>F6DN16</accession>
<dbReference type="KEGG" id="dru:Desru_1199"/>
<proteinExistence type="predicted"/>
<organism evidence="2 3">
    <name type="scientific">Desulforamulus ruminis (strain ATCC 23193 / DSM 2154 / NCIMB 8452 / DL)</name>
    <name type="common">Desulfotomaculum ruminis</name>
    <dbReference type="NCBI Taxonomy" id="696281"/>
    <lineage>
        <taxon>Bacteria</taxon>
        <taxon>Bacillati</taxon>
        <taxon>Bacillota</taxon>
        <taxon>Clostridia</taxon>
        <taxon>Eubacteriales</taxon>
        <taxon>Peptococcaceae</taxon>
        <taxon>Desulforamulus</taxon>
    </lineage>
</organism>
<name>F6DN16_DESRL</name>
<evidence type="ECO:0000259" key="1">
    <source>
        <dbReference type="Pfam" id="PF12697"/>
    </source>
</evidence>